<dbReference type="PROSITE" id="PS50850">
    <property type="entry name" value="MFS"/>
    <property type="match status" value="1"/>
</dbReference>
<feature type="transmembrane region" description="Helical" evidence="5">
    <location>
        <begin position="371"/>
        <end position="396"/>
    </location>
</feature>
<keyword evidence="2 5" id="KW-0812">Transmembrane</keyword>
<comment type="subcellular location">
    <subcellularLocation>
        <location evidence="1">Membrane</location>
        <topology evidence="1">Multi-pass membrane protein</topology>
    </subcellularLocation>
</comment>
<protein>
    <submittedName>
        <fullName evidence="7">MFS transporter</fullName>
    </submittedName>
</protein>
<comment type="caution">
    <text evidence="7">The sequence shown here is derived from an EMBL/GenBank/DDBJ whole genome shotgun (WGS) entry which is preliminary data.</text>
</comment>
<evidence type="ECO:0000259" key="6">
    <source>
        <dbReference type="PROSITE" id="PS50850"/>
    </source>
</evidence>
<evidence type="ECO:0000256" key="4">
    <source>
        <dbReference type="ARBA" id="ARBA00023136"/>
    </source>
</evidence>
<proteinExistence type="predicted"/>
<evidence type="ECO:0000256" key="1">
    <source>
        <dbReference type="ARBA" id="ARBA00004141"/>
    </source>
</evidence>
<dbReference type="Gene3D" id="1.20.1250.20">
    <property type="entry name" value="MFS general substrate transporter like domains"/>
    <property type="match status" value="2"/>
</dbReference>
<name>A0ABQ5Q4A3_9BACT</name>
<keyword evidence="4 5" id="KW-0472">Membrane</keyword>
<feature type="transmembrane region" description="Helical" evidence="5">
    <location>
        <begin position="82"/>
        <end position="102"/>
    </location>
</feature>
<feature type="transmembrane region" description="Helical" evidence="5">
    <location>
        <begin position="141"/>
        <end position="161"/>
    </location>
</feature>
<dbReference type="InterPro" id="IPR020846">
    <property type="entry name" value="MFS_dom"/>
</dbReference>
<feature type="domain" description="Major facilitator superfamily (MFS) profile" evidence="6">
    <location>
        <begin position="13"/>
        <end position="399"/>
    </location>
</feature>
<evidence type="ECO:0000313" key="8">
    <source>
        <dbReference type="Proteomes" id="UP001165089"/>
    </source>
</evidence>
<dbReference type="PANTHER" id="PTHR23508:SF10">
    <property type="entry name" value="CARBOXYLIC ACID TRANSPORTER PROTEIN HOMOLOG"/>
    <property type="match status" value="1"/>
</dbReference>
<feature type="transmembrane region" description="Helical" evidence="5">
    <location>
        <begin position="253"/>
        <end position="274"/>
    </location>
</feature>
<keyword evidence="8" id="KW-1185">Reference proteome</keyword>
<keyword evidence="3 5" id="KW-1133">Transmembrane helix</keyword>
<evidence type="ECO:0000256" key="3">
    <source>
        <dbReference type="ARBA" id="ARBA00022989"/>
    </source>
</evidence>
<feature type="transmembrane region" description="Helical" evidence="5">
    <location>
        <begin position="286"/>
        <end position="304"/>
    </location>
</feature>
<dbReference type="Proteomes" id="UP001165089">
    <property type="component" value="Unassembled WGS sequence"/>
</dbReference>
<dbReference type="PANTHER" id="PTHR23508">
    <property type="entry name" value="CARBOXYLIC ACID TRANSPORTER PROTEIN HOMOLOG"/>
    <property type="match status" value="1"/>
</dbReference>
<reference evidence="7 8" key="1">
    <citation type="journal article" date="2023" name="Antonie Van Leeuwenhoek">
        <title>Mesoterricola silvestris gen. nov., sp. nov., Mesoterricola sediminis sp. nov., Geothrix oryzae sp. nov., Geothrix edaphica sp. nov., Geothrix rubra sp. nov., and Geothrix limicola sp. nov., six novel members of Acidobacteriota isolated from soils.</title>
        <authorList>
            <person name="Itoh H."/>
            <person name="Sugisawa Y."/>
            <person name="Mise K."/>
            <person name="Xu Z."/>
            <person name="Kuniyasu M."/>
            <person name="Ushijima N."/>
            <person name="Kawano K."/>
            <person name="Kobayashi E."/>
            <person name="Shiratori Y."/>
            <person name="Masuda Y."/>
            <person name="Senoo K."/>
        </authorList>
    </citation>
    <scope>NUCLEOTIDE SEQUENCE [LARGE SCALE GENOMIC DNA]</scope>
    <source>
        <strain evidence="7 8">Red803</strain>
    </source>
</reference>
<gene>
    <name evidence="7" type="primary">yjhB</name>
    <name evidence="7" type="ORF">GETHPA_08760</name>
</gene>
<organism evidence="7 8">
    <name type="scientific">Geothrix rubra</name>
    <dbReference type="NCBI Taxonomy" id="2927977"/>
    <lineage>
        <taxon>Bacteria</taxon>
        <taxon>Pseudomonadati</taxon>
        <taxon>Acidobacteriota</taxon>
        <taxon>Holophagae</taxon>
        <taxon>Holophagales</taxon>
        <taxon>Holophagaceae</taxon>
        <taxon>Geothrix</taxon>
    </lineage>
</organism>
<feature type="transmembrane region" description="Helical" evidence="5">
    <location>
        <begin position="12"/>
        <end position="34"/>
    </location>
</feature>
<feature type="transmembrane region" description="Helical" evidence="5">
    <location>
        <begin position="54"/>
        <end position="75"/>
    </location>
</feature>
<evidence type="ECO:0000313" key="7">
    <source>
        <dbReference type="EMBL" id="GLH69343.1"/>
    </source>
</evidence>
<feature type="transmembrane region" description="Helical" evidence="5">
    <location>
        <begin position="108"/>
        <end position="129"/>
    </location>
</feature>
<dbReference type="InterPro" id="IPR036259">
    <property type="entry name" value="MFS_trans_sf"/>
</dbReference>
<dbReference type="InterPro" id="IPR011701">
    <property type="entry name" value="MFS"/>
</dbReference>
<evidence type="ECO:0000256" key="2">
    <source>
        <dbReference type="ARBA" id="ARBA00022692"/>
    </source>
</evidence>
<feature type="transmembrane region" description="Helical" evidence="5">
    <location>
        <begin position="219"/>
        <end position="241"/>
    </location>
</feature>
<sequence length="407" mass="43116">MSPTRLRSVLNLTVLVAALGYFVDMFDLLLFPIVRQPSLTALGVPPGDAQVSATFLLLNAQMVGMLLGGILWGILGDKKGRLSTLFGSIALYSVANIANAFVHSIPSYVVWRFLAGLGLAGELGAAVTLVSEILPRDLRAYGTAIVAAVGIFGTVTASLVGKYLPWRVAYLAGGGLGLLLLVTRFSLRESAMFRDLGSHEVKRGDFLCLFTSGERFLRYLRCILIGLPTWFVVAILITSAPEFAPKIGVTGPVAAGTAVAFCYTGITLGSLASGILSQLWGSRKKVVLVFILGALAGVATYLSLRGLTPAAFYLLAGFLGLATGYWAVFVTIAAEQFGTNLRSTVATTVPNFVRGSVPLITGSFIALRNHLGFIGSAWVVGLACFVLALVSLWGMAETHGRDLDFVE</sequence>
<dbReference type="SUPFAM" id="SSF103473">
    <property type="entry name" value="MFS general substrate transporter"/>
    <property type="match status" value="1"/>
</dbReference>
<evidence type="ECO:0000256" key="5">
    <source>
        <dbReference type="SAM" id="Phobius"/>
    </source>
</evidence>
<feature type="transmembrane region" description="Helical" evidence="5">
    <location>
        <begin position="310"/>
        <end position="334"/>
    </location>
</feature>
<feature type="transmembrane region" description="Helical" evidence="5">
    <location>
        <begin position="167"/>
        <end position="187"/>
    </location>
</feature>
<accession>A0ABQ5Q4A3</accession>
<dbReference type="RefSeq" id="WP_285723340.1">
    <property type="nucleotide sequence ID" value="NZ_BSDD01000001.1"/>
</dbReference>
<dbReference type="Pfam" id="PF07690">
    <property type="entry name" value="MFS_1"/>
    <property type="match status" value="1"/>
</dbReference>
<dbReference type="EMBL" id="BSDD01000001">
    <property type="protein sequence ID" value="GLH69343.1"/>
    <property type="molecule type" value="Genomic_DNA"/>
</dbReference>